<sequence length="225" mass="25669">MVLLFFMLFGFIANTKAMWADESPYCHDTEPLAPNGVVLRMGERYYRTCGLWSDNMPWRQFRLDMNPNLIPDLYSRYSPTNLSVYENVDGIDRMVNQTSYLMATGTRVFGGIEYQSHESKVIGPNGKRSSGIYIFFPKEGDHRDIPEHWVTCAGWGRIRSDTLTCHVHVNVGAVVGTLLFIGSDQRGFDFVEHFPGFAQDIARVLEVADVTDELDDLEREIDIVE</sequence>
<organism evidence="2 3">
    <name type="scientific">Aliisedimentitalea scapharcae</name>
    <dbReference type="NCBI Taxonomy" id="1524259"/>
    <lineage>
        <taxon>Bacteria</taxon>
        <taxon>Pseudomonadati</taxon>
        <taxon>Pseudomonadota</taxon>
        <taxon>Alphaproteobacteria</taxon>
        <taxon>Rhodobacterales</taxon>
        <taxon>Roseobacteraceae</taxon>
        <taxon>Aliisedimentitalea</taxon>
    </lineage>
</organism>
<keyword evidence="3" id="KW-1185">Reference proteome</keyword>
<dbReference type="Proteomes" id="UP001623232">
    <property type="component" value="Chromosome"/>
</dbReference>
<evidence type="ECO:0000256" key="1">
    <source>
        <dbReference type="SAM" id="SignalP"/>
    </source>
</evidence>
<feature type="signal peptide" evidence="1">
    <location>
        <begin position="1"/>
        <end position="19"/>
    </location>
</feature>
<name>A0ABZ2XRJ1_9RHOB</name>
<dbReference type="RefSeq" id="WP_406646264.1">
    <property type="nucleotide sequence ID" value="NZ_CP123584.1"/>
</dbReference>
<dbReference type="EMBL" id="CP123584">
    <property type="protein sequence ID" value="WZK88729.1"/>
    <property type="molecule type" value="Genomic_DNA"/>
</dbReference>
<proteinExistence type="predicted"/>
<reference evidence="2 3" key="1">
    <citation type="submission" date="2023-04" db="EMBL/GenBank/DDBJ databases">
        <title>Complete genome sequence of Alisedimentitalea scapharcae.</title>
        <authorList>
            <person name="Rong J.-C."/>
            <person name="Yi M.-L."/>
            <person name="Zhao Q."/>
        </authorList>
    </citation>
    <scope>NUCLEOTIDE SEQUENCE [LARGE SCALE GENOMIC DNA]</scope>
    <source>
        <strain evidence="2 3">KCTC 42119</strain>
    </source>
</reference>
<accession>A0ABZ2XRJ1</accession>
<evidence type="ECO:0000313" key="3">
    <source>
        <dbReference type="Proteomes" id="UP001623232"/>
    </source>
</evidence>
<feature type="chain" id="PRO_5045978048" evidence="1">
    <location>
        <begin position="20"/>
        <end position="225"/>
    </location>
</feature>
<protein>
    <submittedName>
        <fullName evidence="2">Uncharacterized protein</fullName>
    </submittedName>
</protein>
<evidence type="ECO:0000313" key="2">
    <source>
        <dbReference type="EMBL" id="WZK88729.1"/>
    </source>
</evidence>
<keyword evidence="1" id="KW-0732">Signal</keyword>
<gene>
    <name evidence="2" type="ORF">QEZ52_19355</name>
</gene>